<dbReference type="GO" id="GO:0006564">
    <property type="term" value="P:L-serine biosynthetic process"/>
    <property type="evidence" value="ECO:0007669"/>
    <property type="project" value="UniProtKB-KW"/>
</dbReference>
<dbReference type="GO" id="GO:0000287">
    <property type="term" value="F:magnesium ion binding"/>
    <property type="evidence" value="ECO:0007669"/>
    <property type="project" value="TreeGrafter"/>
</dbReference>
<dbReference type="InterPro" id="IPR036412">
    <property type="entry name" value="HAD-like_sf"/>
</dbReference>
<evidence type="ECO:0000313" key="11">
    <source>
        <dbReference type="EMBL" id="KKS82709.1"/>
    </source>
</evidence>
<dbReference type="GO" id="GO:0005737">
    <property type="term" value="C:cytoplasm"/>
    <property type="evidence" value="ECO:0007669"/>
    <property type="project" value="TreeGrafter"/>
</dbReference>
<dbReference type="EC" id="3.1.3.3" evidence="3"/>
<dbReference type="NCBIfam" id="TIGR01490">
    <property type="entry name" value="HAD-SF-IB-hyp1"/>
    <property type="match status" value="1"/>
</dbReference>
<accession>A0A0G1CBD5</accession>
<comment type="catalytic activity">
    <reaction evidence="9">
        <text>O-phospho-L-serine + H2O = L-serine + phosphate</text>
        <dbReference type="Rhea" id="RHEA:21208"/>
        <dbReference type="ChEBI" id="CHEBI:15377"/>
        <dbReference type="ChEBI" id="CHEBI:33384"/>
        <dbReference type="ChEBI" id="CHEBI:43474"/>
        <dbReference type="ChEBI" id="CHEBI:57524"/>
        <dbReference type="EC" id="3.1.3.3"/>
    </reaction>
</comment>
<dbReference type="Proteomes" id="UP000034810">
    <property type="component" value="Unassembled WGS sequence"/>
</dbReference>
<comment type="pathway">
    <text evidence="2">Amino-acid biosynthesis; L-serine biosynthesis; L-serine from 3-phospho-D-glycerate: step 3/3.</text>
</comment>
<dbReference type="Gene3D" id="3.40.50.1000">
    <property type="entry name" value="HAD superfamily/HAD-like"/>
    <property type="match status" value="1"/>
</dbReference>
<dbReference type="InterPro" id="IPR050582">
    <property type="entry name" value="HAD-like_SerB"/>
</dbReference>
<dbReference type="SUPFAM" id="SSF56784">
    <property type="entry name" value="HAD-like"/>
    <property type="match status" value="1"/>
</dbReference>
<dbReference type="PANTHER" id="PTHR43344:SF2">
    <property type="entry name" value="PHOSPHOSERINE PHOSPHATASE"/>
    <property type="match status" value="1"/>
</dbReference>
<keyword evidence="5" id="KW-0479">Metal-binding</keyword>
<evidence type="ECO:0000256" key="8">
    <source>
        <dbReference type="ARBA" id="ARBA00023299"/>
    </source>
</evidence>
<evidence type="ECO:0000256" key="6">
    <source>
        <dbReference type="ARBA" id="ARBA00022801"/>
    </source>
</evidence>
<keyword evidence="6" id="KW-0378">Hydrolase</keyword>
<dbReference type="EMBL" id="LCFA01000006">
    <property type="protein sequence ID" value="KKS82709.1"/>
    <property type="molecule type" value="Genomic_DNA"/>
</dbReference>
<name>A0A0G1CBD5_9BACT</name>
<comment type="catalytic activity">
    <reaction evidence="10">
        <text>O-phospho-D-serine + H2O = D-serine + phosphate</text>
        <dbReference type="Rhea" id="RHEA:24873"/>
        <dbReference type="ChEBI" id="CHEBI:15377"/>
        <dbReference type="ChEBI" id="CHEBI:35247"/>
        <dbReference type="ChEBI" id="CHEBI:43474"/>
        <dbReference type="ChEBI" id="CHEBI:58680"/>
        <dbReference type="EC" id="3.1.3.3"/>
    </reaction>
</comment>
<sequence>MKPLAIFDIDGTIFRSSLVIELTRALVRYGVFPPIAEKEIEHHYLKWVNRKGSYEDYINRVVKTFDRRIEGCSVEDVRRVSEAVIKEQKDKVYRFTRDLIKEIRGKYVLVAISGSPFDIVKIFARKWKFDVYFGTYHFSERGKYNGQIISPSADKEKVVRELKNKTGWSLKRSIGVGDTETDIGFLKLVEEPICFNPNKKLYNIAKKNGWKVVVERKDVIYRF</sequence>
<dbReference type="GO" id="GO:0036424">
    <property type="term" value="F:L-phosphoserine phosphatase activity"/>
    <property type="evidence" value="ECO:0007669"/>
    <property type="project" value="TreeGrafter"/>
</dbReference>
<keyword evidence="4" id="KW-0028">Amino-acid biosynthesis</keyword>
<evidence type="ECO:0000256" key="1">
    <source>
        <dbReference type="ARBA" id="ARBA00001946"/>
    </source>
</evidence>
<gene>
    <name evidence="11" type="ORF">UV58_C0006G0008</name>
</gene>
<dbReference type="Pfam" id="PF12710">
    <property type="entry name" value="HAD"/>
    <property type="match status" value="1"/>
</dbReference>
<evidence type="ECO:0000256" key="5">
    <source>
        <dbReference type="ARBA" id="ARBA00022723"/>
    </source>
</evidence>
<organism evidence="11 12">
    <name type="scientific">Candidatus Wolfebacteria bacterium GW2011_GWC1_43_10</name>
    <dbReference type="NCBI Taxonomy" id="1619011"/>
    <lineage>
        <taxon>Bacteria</taxon>
        <taxon>Candidatus Wolfeibacteriota</taxon>
    </lineage>
</organism>
<evidence type="ECO:0000256" key="3">
    <source>
        <dbReference type="ARBA" id="ARBA00012640"/>
    </source>
</evidence>
<dbReference type="NCBIfam" id="TIGR01488">
    <property type="entry name" value="HAD-SF-IB"/>
    <property type="match status" value="1"/>
</dbReference>
<comment type="caution">
    <text evidence="11">The sequence shown here is derived from an EMBL/GenBank/DDBJ whole genome shotgun (WGS) entry which is preliminary data.</text>
</comment>
<evidence type="ECO:0000256" key="10">
    <source>
        <dbReference type="ARBA" id="ARBA00048523"/>
    </source>
</evidence>
<keyword evidence="7" id="KW-0460">Magnesium</keyword>
<evidence type="ECO:0000256" key="2">
    <source>
        <dbReference type="ARBA" id="ARBA00005135"/>
    </source>
</evidence>
<protein>
    <recommendedName>
        <fullName evidence="3">phosphoserine phosphatase</fullName>
        <ecNumber evidence="3">3.1.3.3</ecNumber>
    </recommendedName>
</protein>
<evidence type="ECO:0000256" key="4">
    <source>
        <dbReference type="ARBA" id="ARBA00022605"/>
    </source>
</evidence>
<evidence type="ECO:0000256" key="7">
    <source>
        <dbReference type="ARBA" id="ARBA00022842"/>
    </source>
</evidence>
<dbReference type="PANTHER" id="PTHR43344">
    <property type="entry name" value="PHOSPHOSERINE PHOSPHATASE"/>
    <property type="match status" value="1"/>
</dbReference>
<dbReference type="Gene3D" id="1.20.1440.100">
    <property type="entry name" value="SG protein - dephosphorylation function"/>
    <property type="match status" value="1"/>
</dbReference>
<comment type="cofactor">
    <cofactor evidence="1">
        <name>Mg(2+)</name>
        <dbReference type="ChEBI" id="CHEBI:18420"/>
    </cofactor>
</comment>
<dbReference type="AlphaFoldDB" id="A0A0G1CBD5"/>
<keyword evidence="8" id="KW-0718">Serine biosynthesis</keyword>
<proteinExistence type="predicted"/>
<reference evidence="11 12" key="1">
    <citation type="journal article" date="2015" name="Nature">
        <title>rRNA introns, odd ribosomes, and small enigmatic genomes across a large radiation of phyla.</title>
        <authorList>
            <person name="Brown C.T."/>
            <person name="Hug L.A."/>
            <person name="Thomas B.C."/>
            <person name="Sharon I."/>
            <person name="Castelle C.J."/>
            <person name="Singh A."/>
            <person name="Wilkins M.J."/>
            <person name="Williams K.H."/>
            <person name="Banfield J.F."/>
        </authorList>
    </citation>
    <scope>NUCLEOTIDE SEQUENCE [LARGE SCALE GENOMIC DNA]</scope>
</reference>
<dbReference type="InterPro" id="IPR023214">
    <property type="entry name" value="HAD_sf"/>
</dbReference>
<evidence type="ECO:0000313" key="12">
    <source>
        <dbReference type="Proteomes" id="UP000034810"/>
    </source>
</evidence>
<evidence type="ECO:0000256" key="9">
    <source>
        <dbReference type="ARBA" id="ARBA00048138"/>
    </source>
</evidence>
<dbReference type="InterPro" id="IPR006385">
    <property type="entry name" value="HAD_hydro_SerB1"/>
</dbReference>